<protein>
    <submittedName>
        <fullName evidence="4">GNAT family N-acetyltransferase</fullName>
    </submittedName>
</protein>
<dbReference type="InterPro" id="IPR016181">
    <property type="entry name" value="Acyl_CoA_acyltransferase"/>
</dbReference>
<accession>A0ABT4QJ62</accession>
<dbReference type="PANTHER" id="PTHR43877:SF2">
    <property type="entry name" value="AMINOALKYLPHOSPHONATE N-ACETYLTRANSFERASE-RELATED"/>
    <property type="match status" value="1"/>
</dbReference>
<sequence>MMAEVANQRYNATVITFNNEVVGYSNLYDVVDGAHCWLGNVIISPRHRGKCAGAYLIKTMMNKAREERGVKQLKLMCHNINTKALLFYNRLGFKPFGLQEMVDKH</sequence>
<dbReference type="PANTHER" id="PTHR43877">
    <property type="entry name" value="AMINOALKYLPHOSPHONATE N-ACETYLTRANSFERASE-RELATED-RELATED"/>
    <property type="match status" value="1"/>
</dbReference>
<dbReference type="Proteomes" id="UP001527882">
    <property type="component" value="Unassembled WGS sequence"/>
</dbReference>
<keyword evidence="1" id="KW-0808">Transferase</keyword>
<evidence type="ECO:0000259" key="3">
    <source>
        <dbReference type="PROSITE" id="PS51186"/>
    </source>
</evidence>
<proteinExistence type="predicted"/>
<evidence type="ECO:0000313" key="4">
    <source>
        <dbReference type="EMBL" id="MCZ8516741.1"/>
    </source>
</evidence>
<dbReference type="InterPro" id="IPR050832">
    <property type="entry name" value="Bact_Acetyltransf"/>
</dbReference>
<name>A0ABT4QJ62_9BACL</name>
<dbReference type="Gene3D" id="3.40.630.30">
    <property type="match status" value="1"/>
</dbReference>
<evidence type="ECO:0000313" key="5">
    <source>
        <dbReference type="Proteomes" id="UP001527882"/>
    </source>
</evidence>
<dbReference type="SUPFAM" id="SSF55729">
    <property type="entry name" value="Acyl-CoA N-acyltransferases (Nat)"/>
    <property type="match status" value="1"/>
</dbReference>
<reference evidence="4 5" key="1">
    <citation type="submission" date="2022-12" db="EMBL/GenBank/DDBJ databases">
        <title>Draft genome sequence of Paenibacillus sp. dW9.</title>
        <authorList>
            <person name="Choi E.-W."/>
            <person name="Kim D.-U."/>
        </authorList>
    </citation>
    <scope>NUCLEOTIDE SEQUENCE [LARGE SCALE GENOMIC DNA]</scope>
    <source>
        <strain evidence="5">dW9</strain>
    </source>
</reference>
<dbReference type="InterPro" id="IPR000182">
    <property type="entry name" value="GNAT_dom"/>
</dbReference>
<feature type="domain" description="N-acetyltransferase" evidence="3">
    <location>
        <begin position="1"/>
        <end position="105"/>
    </location>
</feature>
<organism evidence="4 5">
    <name type="scientific">Paenibacillus gyeongsangnamensis</name>
    <dbReference type="NCBI Taxonomy" id="3388067"/>
    <lineage>
        <taxon>Bacteria</taxon>
        <taxon>Bacillati</taxon>
        <taxon>Bacillota</taxon>
        <taxon>Bacilli</taxon>
        <taxon>Bacillales</taxon>
        <taxon>Paenibacillaceae</taxon>
        <taxon>Paenibacillus</taxon>
    </lineage>
</organism>
<evidence type="ECO:0000256" key="2">
    <source>
        <dbReference type="ARBA" id="ARBA00023315"/>
    </source>
</evidence>
<dbReference type="EMBL" id="JAQAGZ010000026">
    <property type="protein sequence ID" value="MCZ8516741.1"/>
    <property type="molecule type" value="Genomic_DNA"/>
</dbReference>
<keyword evidence="2" id="KW-0012">Acyltransferase</keyword>
<dbReference type="RefSeq" id="WP_269885272.1">
    <property type="nucleotide sequence ID" value="NZ_JAQAGZ010000026.1"/>
</dbReference>
<evidence type="ECO:0000256" key="1">
    <source>
        <dbReference type="ARBA" id="ARBA00022679"/>
    </source>
</evidence>
<comment type="caution">
    <text evidence="4">The sequence shown here is derived from an EMBL/GenBank/DDBJ whole genome shotgun (WGS) entry which is preliminary data.</text>
</comment>
<gene>
    <name evidence="4" type="ORF">O9H85_31130</name>
</gene>
<dbReference type="Pfam" id="PF00583">
    <property type="entry name" value="Acetyltransf_1"/>
    <property type="match status" value="1"/>
</dbReference>
<keyword evidence="5" id="KW-1185">Reference proteome</keyword>
<dbReference type="PROSITE" id="PS51186">
    <property type="entry name" value="GNAT"/>
    <property type="match status" value="1"/>
</dbReference>